<comment type="caution">
    <text evidence="10">The sequence shown here is derived from an EMBL/GenBank/DDBJ whole genome shotgun (WGS) entry which is preliminary data.</text>
</comment>
<keyword evidence="7" id="KW-0648">Protein biosynthesis</keyword>
<dbReference type="PANTHER" id="PTHR11777:SF9">
    <property type="entry name" value="ALANINE--TRNA LIGASE, CYTOPLASMIC"/>
    <property type="match status" value="1"/>
</dbReference>
<dbReference type="SUPFAM" id="SSF101353">
    <property type="entry name" value="Putative anticodon-binding domain of alanyl-tRNA synthetase (AlaRS)"/>
    <property type="match status" value="1"/>
</dbReference>
<comment type="similarity">
    <text evidence="1">Belongs to the class-II aminoacyl-tRNA synthetase family.</text>
</comment>
<feature type="domain" description="Alanyl-transfer RNA synthetases family profile" evidence="9">
    <location>
        <begin position="1"/>
        <end position="114"/>
    </location>
</feature>
<dbReference type="InterPro" id="IPR050058">
    <property type="entry name" value="Ala-tRNA_ligase"/>
</dbReference>
<organism evidence="10">
    <name type="scientific">human gut metagenome</name>
    <dbReference type="NCBI Taxonomy" id="408170"/>
    <lineage>
        <taxon>unclassified sequences</taxon>
        <taxon>metagenomes</taxon>
        <taxon>organismal metagenomes</taxon>
    </lineage>
</organism>
<evidence type="ECO:0000256" key="5">
    <source>
        <dbReference type="ARBA" id="ARBA00022840"/>
    </source>
</evidence>
<dbReference type="GO" id="GO:0005524">
    <property type="term" value="F:ATP binding"/>
    <property type="evidence" value="ECO:0007669"/>
    <property type="project" value="UniProtKB-KW"/>
</dbReference>
<evidence type="ECO:0000256" key="2">
    <source>
        <dbReference type="ARBA" id="ARBA00022555"/>
    </source>
</evidence>
<dbReference type="AlphaFoldDB" id="W1YEN6"/>
<keyword evidence="2" id="KW-0820">tRNA-binding</keyword>
<evidence type="ECO:0000259" key="9">
    <source>
        <dbReference type="PROSITE" id="PS50860"/>
    </source>
</evidence>
<gene>
    <name evidence="10" type="ORF">Q604_UNBC05275G0001</name>
</gene>
<proteinExistence type="inferred from homology"/>
<evidence type="ECO:0000256" key="6">
    <source>
        <dbReference type="ARBA" id="ARBA00022884"/>
    </source>
</evidence>
<dbReference type="GO" id="GO:0000049">
    <property type="term" value="F:tRNA binding"/>
    <property type="evidence" value="ECO:0007669"/>
    <property type="project" value="UniProtKB-KW"/>
</dbReference>
<keyword evidence="3 10" id="KW-0436">Ligase</keyword>
<evidence type="ECO:0000256" key="1">
    <source>
        <dbReference type="ARBA" id="ARBA00008226"/>
    </source>
</evidence>
<sequence length="114" mass="12933">IFLTPLIDVVVDILGPGITSIAEKQDFVKRVVQNEEERFNQTLEQGLELLNSLIDTLAAEKATVVPSSEVFKLYDTYGFPWELTEEIASERGFTIDHEGFEAAMKEQRERAREA</sequence>
<keyword evidence="5" id="KW-0067">ATP-binding</keyword>
<evidence type="ECO:0000256" key="8">
    <source>
        <dbReference type="ARBA" id="ARBA00023146"/>
    </source>
</evidence>
<evidence type="ECO:0000256" key="7">
    <source>
        <dbReference type="ARBA" id="ARBA00022917"/>
    </source>
</evidence>
<accession>W1YEN6</accession>
<name>W1YEN6_9ZZZZ</name>
<keyword evidence="4" id="KW-0547">Nucleotide-binding</keyword>
<evidence type="ECO:0000313" key="10">
    <source>
        <dbReference type="EMBL" id="ETJ40801.1"/>
    </source>
</evidence>
<dbReference type="PANTHER" id="PTHR11777">
    <property type="entry name" value="ALANYL-TRNA SYNTHETASE"/>
    <property type="match status" value="1"/>
</dbReference>
<keyword evidence="8" id="KW-0030">Aminoacyl-tRNA synthetase</keyword>
<dbReference type="GO" id="GO:0006419">
    <property type="term" value="P:alanyl-tRNA aminoacylation"/>
    <property type="evidence" value="ECO:0007669"/>
    <property type="project" value="InterPro"/>
</dbReference>
<feature type="non-terminal residue" evidence="10">
    <location>
        <position position="1"/>
    </location>
</feature>
<dbReference type="EMBL" id="AZMM01005275">
    <property type="protein sequence ID" value="ETJ40801.1"/>
    <property type="molecule type" value="Genomic_DNA"/>
</dbReference>
<dbReference type="InterPro" id="IPR018164">
    <property type="entry name" value="Ala-tRNA-synth_IIc_N"/>
</dbReference>
<dbReference type="GO" id="GO:0005829">
    <property type="term" value="C:cytosol"/>
    <property type="evidence" value="ECO:0007669"/>
    <property type="project" value="TreeGrafter"/>
</dbReference>
<reference evidence="10" key="1">
    <citation type="submission" date="2013-12" db="EMBL/GenBank/DDBJ databases">
        <title>A Varibaculum cambriense genome reconstructed from a premature infant gut community with otherwise low bacterial novelty that shifts toward anaerobic metabolism during the third week of life.</title>
        <authorList>
            <person name="Brown C.T."/>
            <person name="Sharon I."/>
            <person name="Thomas B.C."/>
            <person name="Castelle C.J."/>
            <person name="Morowitz M.J."/>
            <person name="Banfield J.F."/>
        </authorList>
    </citation>
    <scope>NUCLEOTIDE SEQUENCE</scope>
</reference>
<evidence type="ECO:0000256" key="4">
    <source>
        <dbReference type="ARBA" id="ARBA00022741"/>
    </source>
</evidence>
<feature type="non-terminal residue" evidence="10">
    <location>
        <position position="114"/>
    </location>
</feature>
<evidence type="ECO:0000256" key="3">
    <source>
        <dbReference type="ARBA" id="ARBA00022598"/>
    </source>
</evidence>
<dbReference type="Pfam" id="PF01411">
    <property type="entry name" value="tRNA-synt_2c"/>
    <property type="match status" value="1"/>
</dbReference>
<dbReference type="GO" id="GO:0004813">
    <property type="term" value="F:alanine-tRNA ligase activity"/>
    <property type="evidence" value="ECO:0007669"/>
    <property type="project" value="InterPro"/>
</dbReference>
<dbReference type="InterPro" id="IPR018162">
    <property type="entry name" value="Ala-tRNA-ligase_IIc_anticod-bd"/>
</dbReference>
<dbReference type="InterPro" id="IPR018165">
    <property type="entry name" value="Ala-tRNA-synth_IIc_core"/>
</dbReference>
<protein>
    <submittedName>
        <fullName evidence="10">Alanine-tRNA ligase</fullName>
    </submittedName>
</protein>
<keyword evidence="6" id="KW-0694">RNA-binding</keyword>
<dbReference type="PROSITE" id="PS50860">
    <property type="entry name" value="AA_TRNA_LIGASE_II_ALA"/>
    <property type="match status" value="1"/>
</dbReference>
<dbReference type="GO" id="GO:0002161">
    <property type="term" value="F:aminoacyl-tRNA deacylase activity"/>
    <property type="evidence" value="ECO:0007669"/>
    <property type="project" value="TreeGrafter"/>
</dbReference>